<evidence type="ECO:0000313" key="5">
    <source>
        <dbReference type="EMBL" id="MCJ8012966.1"/>
    </source>
</evidence>
<dbReference type="InterPro" id="IPR025436">
    <property type="entry name" value="DUF4179"/>
</dbReference>
<comment type="caution">
    <text evidence="5">The sequence shown here is derived from an EMBL/GenBank/DDBJ whole genome shotgun (WGS) entry which is preliminary data.</text>
</comment>
<feature type="transmembrane region" description="Helical" evidence="2">
    <location>
        <begin position="50"/>
        <end position="72"/>
    </location>
</feature>
<dbReference type="EMBL" id="JALIRP010000005">
    <property type="protein sequence ID" value="MCJ8012966.1"/>
    <property type="molecule type" value="Genomic_DNA"/>
</dbReference>
<evidence type="ECO:0000313" key="6">
    <source>
        <dbReference type="Proteomes" id="UP001139347"/>
    </source>
</evidence>
<feature type="domain" description="DUF4179" evidence="3">
    <location>
        <begin position="41"/>
        <end position="133"/>
    </location>
</feature>
<dbReference type="RefSeq" id="WP_244725825.1">
    <property type="nucleotide sequence ID" value="NZ_JALIRP010000005.1"/>
</dbReference>
<dbReference type="Gene3D" id="2.60.40.1630">
    <property type="entry name" value="bacillus anthracis domain"/>
    <property type="match status" value="1"/>
</dbReference>
<feature type="domain" description="DUF5643" evidence="4">
    <location>
        <begin position="220"/>
        <end position="344"/>
    </location>
</feature>
<keyword evidence="2" id="KW-1133">Transmembrane helix</keyword>
<evidence type="ECO:0000256" key="1">
    <source>
        <dbReference type="SAM" id="MobiDB-lite"/>
    </source>
</evidence>
<keyword evidence="2" id="KW-0812">Transmembrane</keyword>
<feature type="region of interest" description="Disordered" evidence="1">
    <location>
        <begin position="331"/>
        <end position="351"/>
    </location>
</feature>
<keyword evidence="2" id="KW-0472">Membrane</keyword>
<proteinExistence type="predicted"/>
<dbReference type="Pfam" id="PF13786">
    <property type="entry name" value="DUF4179"/>
    <property type="match status" value="1"/>
</dbReference>
<protein>
    <submittedName>
        <fullName evidence="5">DUF4179 domain-containing protein</fullName>
    </submittedName>
</protein>
<evidence type="ECO:0000259" key="4">
    <source>
        <dbReference type="Pfam" id="PF18705"/>
    </source>
</evidence>
<gene>
    <name evidence="5" type="ORF">MUG84_14605</name>
</gene>
<name>A0A9X1WQS6_9BACL</name>
<dbReference type="InterPro" id="IPR040680">
    <property type="entry name" value="DUF5643"/>
</dbReference>
<dbReference type="Pfam" id="PF18705">
    <property type="entry name" value="DUF5643"/>
    <property type="match status" value="1"/>
</dbReference>
<dbReference type="AlphaFoldDB" id="A0A9X1WQS6"/>
<evidence type="ECO:0000259" key="3">
    <source>
        <dbReference type="Pfam" id="PF13786"/>
    </source>
</evidence>
<accession>A0A9X1WQS6</accession>
<dbReference type="Proteomes" id="UP001139347">
    <property type="component" value="Unassembled WGS sequence"/>
</dbReference>
<organism evidence="5 6">
    <name type="scientific">Paenibacillus mangrovi</name>
    <dbReference type="NCBI Taxonomy" id="2931978"/>
    <lineage>
        <taxon>Bacteria</taxon>
        <taxon>Bacillati</taxon>
        <taxon>Bacillota</taxon>
        <taxon>Bacilli</taxon>
        <taxon>Bacillales</taxon>
        <taxon>Paenibacillaceae</taxon>
        <taxon>Paenibacillus</taxon>
    </lineage>
</organism>
<evidence type="ECO:0000256" key="2">
    <source>
        <dbReference type="SAM" id="Phobius"/>
    </source>
</evidence>
<dbReference type="Gene3D" id="2.60.40.1640">
    <property type="entry name" value="Conserved domain protein"/>
    <property type="match status" value="1"/>
</dbReference>
<keyword evidence="6" id="KW-1185">Reference proteome</keyword>
<reference evidence="5" key="1">
    <citation type="submission" date="2022-04" db="EMBL/GenBank/DDBJ databases">
        <title>Paenibacillus mangrovi sp. nov., a novel endophytic bacterium isolated from bark of Kandelia candel.</title>
        <authorList>
            <person name="Tuo L."/>
        </authorList>
    </citation>
    <scope>NUCLEOTIDE SEQUENCE</scope>
    <source>
        <strain evidence="5">KQZ6P-2</strain>
    </source>
</reference>
<sequence length="366" mass="40506">MKDIYELLNDVDMGDNEFEEMKVSEFERARVKKAVKESIHRKKKLWKKGIVAAALVAGISTAALGATFPAYASSIPIIGNIFRYLDLGTGVYQDYKEYSSTINMSQESNGIKVTINDAIFDGETVSLTYSIESNKDLGADPIIQGFLDIKGAEGMAGSNQITKVDQNHYVGLITGSGFHPKEKDKVELKWNIESITIQDSNEKITGNWNFALALKATESDTQLINRRVDHDGVSVNIDKISVTPMSFIVYYDQVVSEKVRNKWGGVDVSLEIKDDIGNHYAGKDNGGFGDDSEGYNIHLSNTFEKLDPKATKLIITPHLSLYEHTADNHGGVEITEDGSKEIPIPQKSGKGKEEYTLDDIVIELKK</sequence>